<evidence type="ECO:0000313" key="1">
    <source>
        <dbReference type="EMBL" id="CAG8517263.1"/>
    </source>
</evidence>
<proteinExistence type="predicted"/>
<dbReference type="Proteomes" id="UP000789525">
    <property type="component" value="Unassembled WGS sequence"/>
</dbReference>
<comment type="caution">
    <text evidence="1">The sequence shown here is derived from an EMBL/GenBank/DDBJ whole genome shotgun (WGS) entry which is preliminary data.</text>
</comment>
<name>A0ACA9LBX7_9GLOM</name>
<gene>
    <name evidence="1" type="ORF">ACOLOM_LOCUS3492</name>
</gene>
<organism evidence="1 2">
    <name type="scientific">Acaulospora colombiana</name>
    <dbReference type="NCBI Taxonomy" id="27376"/>
    <lineage>
        <taxon>Eukaryota</taxon>
        <taxon>Fungi</taxon>
        <taxon>Fungi incertae sedis</taxon>
        <taxon>Mucoromycota</taxon>
        <taxon>Glomeromycotina</taxon>
        <taxon>Glomeromycetes</taxon>
        <taxon>Diversisporales</taxon>
        <taxon>Acaulosporaceae</taxon>
        <taxon>Acaulospora</taxon>
    </lineage>
</organism>
<feature type="non-terminal residue" evidence="1">
    <location>
        <position position="102"/>
    </location>
</feature>
<protein>
    <submittedName>
        <fullName evidence="1">16718_t:CDS:1</fullName>
    </submittedName>
</protein>
<accession>A0ACA9LBX7</accession>
<evidence type="ECO:0000313" key="2">
    <source>
        <dbReference type="Proteomes" id="UP000789525"/>
    </source>
</evidence>
<reference evidence="1" key="1">
    <citation type="submission" date="2021-06" db="EMBL/GenBank/DDBJ databases">
        <authorList>
            <person name="Kallberg Y."/>
            <person name="Tangrot J."/>
            <person name="Rosling A."/>
        </authorList>
    </citation>
    <scope>NUCLEOTIDE SEQUENCE</scope>
    <source>
        <strain evidence="1">CL356</strain>
    </source>
</reference>
<keyword evidence="2" id="KW-1185">Reference proteome</keyword>
<sequence length="102" mass="11777">MLFSKHRPQGRDHMDYAKLKKDTTNLKAGNVELKARVEKLEQKQLQNDEEKNNYIVLRSNDTTASKPDDDIREIKQSSFNKSSTETENPNVTPEKTVSQNKN</sequence>
<dbReference type="EMBL" id="CAJVPT010005175">
    <property type="protein sequence ID" value="CAG8517263.1"/>
    <property type="molecule type" value="Genomic_DNA"/>
</dbReference>